<dbReference type="Proteomes" id="UP000215914">
    <property type="component" value="Chromosome 3"/>
</dbReference>
<dbReference type="InterPro" id="IPR005651">
    <property type="entry name" value="Trm112-like"/>
</dbReference>
<evidence type="ECO:0000313" key="3">
    <source>
        <dbReference type="Proteomes" id="UP000215914"/>
    </source>
</evidence>
<keyword evidence="3" id="KW-1185">Reference proteome</keyword>
<name>A0A251V6F2_HELAN</name>
<dbReference type="Gramene" id="mRNA:HanXRQr2_Chr03g0109371">
    <property type="protein sequence ID" value="CDS:HanXRQr2_Chr03g0109371.1"/>
    <property type="gene ID" value="HanXRQr2_Chr03g0109371"/>
</dbReference>
<dbReference type="Gene3D" id="2.20.25.10">
    <property type="match status" value="1"/>
</dbReference>
<dbReference type="EMBL" id="CM007892">
    <property type="protein sequence ID" value="OTG30879.1"/>
    <property type="molecule type" value="Genomic_DNA"/>
</dbReference>
<dbReference type="InParanoid" id="A0A251V6F2"/>
<dbReference type="SUPFAM" id="SSF158997">
    <property type="entry name" value="Trm112p-like"/>
    <property type="match status" value="1"/>
</dbReference>
<reference evidence="1 3" key="1">
    <citation type="journal article" date="2017" name="Nature">
        <title>The sunflower genome provides insights into oil metabolism, flowering and Asterid evolution.</title>
        <authorList>
            <person name="Badouin H."/>
            <person name="Gouzy J."/>
            <person name="Grassa C.J."/>
            <person name="Murat F."/>
            <person name="Staton S.E."/>
            <person name="Cottret L."/>
            <person name="Lelandais-Briere C."/>
            <person name="Owens G.L."/>
            <person name="Carrere S."/>
            <person name="Mayjonade B."/>
            <person name="Legrand L."/>
            <person name="Gill N."/>
            <person name="Kane N.C."/>
            <person name="Bowers J.E."/>
            <person name="Hubner S."/>
            <person name="Bellec A."/>
            <person name="Berard A."/>
            <person name="Berges H."/>
            <person name="Blanchet N."/>
            <person name="Boniface M.C."/>
            <person name="Brunel D."/>
            <person name="Catrice O."/>
            <person name="Chaidir N."/>
            <person name="Claudel C."/>
            <person name="Donnadieu C."/>
            <person name="Faraut T."/>
            <person name="Fievet G."/>
            <person name="Helmstetter N."/>
            <person name="King M."/>
            <person name="Knapp S.J."/>
            <person name="Lai Z."/>
            <person name="Le Paslier M.C."/>
            <person name="Lippi Y."/>
            <person name="Lorenzon L."/>
            <person name="Mandel J.R."/>
            <person name="Marage G."/>
            <person name="Marchand G."/>
            <person name="Marquand E."/>
            <person name="Bret-Mestries E."/>
            <person name="Morien E."/>
            <person name="Nambeesan S."/>
            <person name="Nguyen T."/>
            <person name="Pegot-Espagnet P."/>
            <person name="Pouilly N."/>
            <person name="Raftis F."/>
            <person name="Sallet E."/>
            <person name="Schiex T."/>
            <person name="Thomas J."/>
            <person name="Vandecasteele C."/>
            <person name="Vares D."/>
            <person name="Vear F."/>
            <person name="Vautrin S."/>
            <person name="Crespi M."/>
            <person name="Mangin B."/>
            <person name="Burke J.M."/>
            <person name="Salse J."/>
            <person name="Munos S."/>
            <person name="Vincourt P."/>
            <person name="Rieseberg L.H."/>
            <person name="Langlade N.B."/>
        </authorList>
    </citation>
    <scope>NUCLEOTIDE SEQUENCE [LARGE SCALE GENOMIC DNA]</scope>
    <source>
        <strain evidence="3">cv. SF193</strain>
        <tissue evidence="1">Leaves</tissue>
    </source>
</reference>
<gene>
    <name evidence="2" type="ORF">HannXRQ_Chr03g0069311</name>
    <name evidence="1" type="ORF">HanXRQr2_Chr03g0109371</name>
</gene>
<organism evidence="2 3">
    <name type="scientific">Helianthus annuus</name>
    <name type="common">Common sunflower</name>
    <dbReference type="NCBI Taxonomy" id="4232"/>
    <lineage>
        <taxon>Eukaryota</taxon>
        <taxon>Viridiplantae</taxon>
        <taxon>Streptophyta</taxon>
        <taxon>Embryophyta</taxon>
        <taxon>Tracheophyta</taxon>
        <taxon>Spermatophyta</taxon>
        <taxon>Magnoliopsida</taxon>
        <taxon>eudicotyledons</taxon>
        <taxon>Gunneridae</taxon>
        <taxon>Pentapetalae</taxon>
        <taxon>asterids</taxon>
        <taxon>campanulids</taxon>
        <taxon>Asterales</taxon>
        <taxon>Asteraceae</taxon>
        <taxon>Asteroideae</taxon>
        <taxon>Heliantheae alliance</taxon>
        <taxon>Heliantheae</taxon>
        <taxon>Helianthus</taxon>
    </lineage>
</organism>
<dbReference type="AlphaFoldDB" id="A0A251V6F2"/>
<evidence type="ECO:0000313" key="1">
    <source>
        <dbReference type="EMBL" id="KAF5814290.1"/>
    </source>
</evidence>
<reference evidence="1" key="3">
    <citation type="submission" date="2020-06" db="EMBL/GenBank/DDBJ databases">
        <title>Helianthus annuus Genome sequencing and assembly Release 2.</title>
        <authorList>
            <person name="Gouzy J."/>
            <person name="Langlade N."/>
            <person name="Munos S."/>
        </authorList>
    </citation>
    <scope>NUCLEOTIDE SEQUENCE</scope>
    <source>
        <tissue evidence="1">Leaves</tissue>
    </source>
</reference>
<reference evidence="2" key="2">
    <citation type="submission" date="2017-02" db="EMBL/GenBank/DDBJ databases">
        <title>Sunflower complete genome.</title>
        <authorList>
            <person name="Langlade N."/>
            <person name="Munos S."/>
        </authorList>
    </citation>
    <scope>NUCLEOTIDE SEQUENCE [LARGE SCALE GENOMIC DNA]</scope>
    <source>
        <tissue evidence="2">Leaves</tissue>
    </source>
</reference>
<dbReference type="EMBL" id="MNCJ02000318">
    <property type="protein sequence ID" value="KAF5814290.1"/>
    <property type="molecule type" value="Genomic_DNA"/>
</dbReference>
<accession>A0A251V6F2</accession>
<sequence>MSFFRKFRHTFLEVHLNEGSLVCPEPGRRFPVNKGIPNMLVFCWLLGFMYKWLDVFRIFEIIEVFRVMN</sequence>
<dbReference type="Pfam" id="PF03966">
    <property type="entry name" value="Trm112p"/>
    <property type="match status" value="1"/>
</dbReference>
<dbReference type="STRING" id="4232.A0A251V6F2"/>
<protein>
    <submittedName>
        <fullName evidence="2">Uncharacterized protein</fullName>
    </submittedName>
</protein>
<evidence type="ECO:0000313" key="2">
    <source>
        <dbReference type="EMBL" id="OTG30879.1"/>
    </source>
</evidence>
<proteinExistence type="predicted"/>